<reference evidence="2" key="1">
    <citation type="submission" date="2018-05" db="EMBL/GenBank/DDBJ databases">
        <authorList>
            <person name="Lanie J.A."/>
            <person name="Ng W.-L."/>
            <person name="Kazmierczak K.M."/>
            <person name="Andrzejewski T.M."/>
            <person name="Davidsen T.M."/>
            <person name="Wayne K.J."/>
            <person name="Tettelin H."/>
            <person name="Glass J.I."/>
            <person name="Rusch D."/>
            <person name="Podicherti R."/>
            <person name="Tsui H.-C.T."/>
            <person name="Winkler M.E."/>
        </authorList>
    </citation>
    <scope>NUCLEOTIDE SEQUENCE</scope>
</reference>
<evidence type="ECO:0000256" key="1">
    <source>
        <dbReference type="SAM" id="Phobius"/>
    </source>
</evidence>
<feature type="transmembrane region" description="Helical" evidence="1">
    <location>
        <begin position="218"/>
        <end position="240"/>
    </location>
</feature>
<dbReference type="PANTHER" id="PTHR18640:SF10">
    <property type="entry name" value="SODIUM_METABOLITE COTRANSPORTER BASS4, CHLOROPLASTIC-RELATED"/>
    <property type="match status" value="1"/>
</dbReference>
<protein>
    <recommendedName>
        <fullName evidence="3">Bile acid:sodium symporter</fullName>
    </recommendedName>
</protein>
<dbReference type="PANTHER" id="PTHR18640">
    <property type="entry name" value="SOLUTE CARRIER FAMILY 10 MEMBER 7"/>
    <property type="match status" value="1"/>
</dbReference>
<keyword evidence="1" id="KW-0812">Transmembrane</keyword>
<feature type="transmembrane region" description="Helical" evidence="1">
    <location>
        <begin position="90"/>
        <end position="107"/>
    </location>
</feature>
<dbReference type="Pfam" id="PF13593">
    <property type="entry name" value="SBF_like"/>
    <property type="match status" value="1"/>
</dbReference>
<feature type="transmembrane region" description="Helical" evidence="1">
    <location>
        <begin position="279"/>
        <end position="300"/>
    </location>
</feature>
<dbReference type="AlphaFoldDB" id="A0A382MLB1"/>
<feature type="transmembrane region" description="Helical" evidence="1">
    <location>
        <begin position="62"/>
        <end position="78"/>
    </location>
</feature>
<name>A0A382MLB1_9ZZZZ</name>
<feature type="transmembrane region" description="Helical" evidence="1">
    <location>
        <begin position="152"/>
        <end position="175"/>
    </location>
</feature>
<gene>
    <name evidence="2" type="ORF">METZ01_LOCUS301401</name>
</gene>
<sequence length="319" mass="34881">MRRERRFVVREQSTRKFFVERTPKGIGLDDGEPMPILRRLVSCVSGQSSPAEKQWRTWAKRYWFLTMLVLMIPAGLWLPEGGRAIKETGWLTPVLVGMMMAVSGFTLDTSKLHRHAANVGAITLVLFSTYCLAPAVAYGLALWLQPAGNTHFLTAVMIMAAQASSLASALALTVLSRGNQELALIFTLLSSSLTVVLTPLVLQLSIGASVEIPLGKMILKMLLIVVMPVALGQALRQFLWDKARPLFKGIRLVPQLIILVFVYSGFSVATGQINGNADVVLRIVVVSALLHTILLAWNFCMSVLLRMDSGTGTAIVFCG</sequence>
<keyword evidence="1" id="KW-0472">Membrane</keyword>
<feature type="transmembrane region" description="Helical" evidence="1">
    <location>
        <begin position="252"/>
        <end position="273"/>
    </location>
</feature>
<dbReference type="Gene3D" id="1.20.1530.20">
    <property type="match status" value="1"/>
</dbReference>
<keyword evidence="1" id="KW-1133">Transmembrane helix</keyword>
<feature type="transmembrane region" description="Helical" evidence="1">
    <location>
        <begin position="182"/>
        <end position="206"/>
    </location>
</feature>
<feature type="non-terminal residue" evidence="2">
    <location>
        <position position="319"/>
    </location>
</feature>
<organism evidence="2">
    <name type="scientific">marine metagenome</name>
    <dbReference type="NCBI Taxonomy" id="408172"/>
    <lineage>
        <taxon>unclassified sequences</taxon>
        <taxon>metagenomes</taxon>
        <taxon>ecological metagenomes</taxon>
    </lineage>
</organism>
<dbReference type="EMBL" id="UINC01093821">
    <property type="protein sequence ID" value="SVC48547.1"/>
    <property type="molecule type" value="Genomic_DNA"/>
</dbReference>
<accession>A0A382MLB1</accession>
<dbReference type="InterPro" id="IPR016833">
    <property type="entry name" value="Put_Na-Bile_cotransptr"/>
</dbReference>
<proteinExistence type="predicted"/>
<evidence type="ECO:0000313" key="2">
    <source>
        <dbReference type="EMBL" id="SVC48547.1"/>
    </source>
</evidence>
<feature type="transmembrane region" description="Helical" evidence="1">
    <location>
        <begin position="119"/>
        <end position="140"/>
    </location>
</feature>
<evidence type="ECO:0008006" key="3">
    <source>
        <dbReference type="Google" id="ProtNLM"/>
    </source>
</evidence>
<dbReference type="InterPro" id="IPR038770">
    <property type="entry name" value="Na+/solute_symporter_sf"/>
</dbReference>